<dbReference type="GeneID" id="85449892"/>
<keyword evidence="2" id="KW-1185">Reference proteome</keyword>
<gene>
    <name evidence="1" type="ORF">BDP55DRAFT_108968</name>
</gene>
<name>A0AAJ0AMK9_9PEZI</name>
<dbReference type="Proteomes" id="UP001224890">
    <property type="component" value="Unassembled WGS sequence"/>
</dbReference>
<protein>
    <submittedName>
        <fullName evidence="1">Uncharacterized protein</fullName>
    </submittedName>
</protein>
<dbReference type="RefSeq" id="XP_060430668.1">
    <property type="nucleotide sequence ID" value="XM_060565366.1"/>
</dbReference>
<accession>A0AAJ0AMK9</accession>
<proteinExistence type="predicted"/>
<evidence type="ECO:0000313" key="2">
    <source>
        <dbReference type="Proteomes" id="UP001224890"/>
    </source>
</evidence>
<reference evidence="1" key="1">
    <citation type="submission" date="2021-06" db="EMBL/GenBank/DDBJ databases">
        <title>Comparative genomics, transcriptomics and evolutionary studies reveal genomic signatures of adaptation to plant cell wall in hemibiotrophic fungi.</title>
        <authorList>
            <consortium name="DOE Joint Genome Institute"/>
            <person name="Baroncelli R."/>
            <person name="Diaz J.F."/>
            <person name="Benocci T."/>
            <person name="Peng M."/>
            <person name="Battaglia E."/>
            <person name="Haridas S."/>
            <person name="Andreopoulos W."/>
            <person name="Labutti K."/>
            <person name="Pangilinan J."/>
            <person name="Floch G.L."/>
            <person name="Makela M.R."/>
            <person name="Henrissat B."/>
            <person name="Grigoriev I.V."/>
            <person name="Crouch J.A."/>
            <person name="De Vries R.P."/>
            <person name="Sukno S.A."/>
            <person name="Thon M.R."/>
        </authorList>
    </citation>
    <scope>NUCLEOTIDE SEQUENCE</scope>
    <source>
        <strain evidence="1">CBS 193.32</strain>
    </source>
</reference>
<organism evidence="1 2">
    <name type="scientific">Colletotrichum godetiae</name>
    <dbReference type="NCBI Taxonomy" id="1209918"/>
    <lineage>
        <taxon>Eukaryota</taxon>
        <taxon>Fungi</taxon>
        <taxon>Dikarya</taxon>
        <taxon>Ascomycota</taxon>
        <taxon>Pezizomycotina</taxon>
        <taxon>Sordariomycetes</taxon>
        <taxon>Hypocreomycetidae</taxon>
        <taxon>Glomerellales</taxon>
        <taxon>Glomerellaceae</taxon>
        <taxon>Colletotrichum</taxon>
        <taxon>Colletotrichum acutatum species complex</taxon>
    </lineage>
</organism>
<dbReference type="AlphaFoldDB" id="A0AAJ0AMK9"/>
<comment type="caution">
    <text evidence="1">The sequence shown here is derived from an EMBL/GenBank/DDBJ whole genome shotgun (WGS) entry which is preliminary data.</text>
</comment>
<evidence type="ECO:0000313" key="1">
    <source>
        <dbReference type="EMBL" id="KAK1676665.1"/>
    </source>
</evidence>
<dbReference type="EMBL" id="JAHMHR010000017">
    <property type="protein sequence ID" value="KAK1676665.1"/>
    <property type="molecule type" value="Genomic_DNA"/>
</dbReference>
<sequence length="204" mass="23451">MEFARSVLLLRPCRLCVWKSWKSPALQCLRISSECIYRQRHDCCWKLSNPTEVLRIGGETMMQTMEIRRVEFLCTETLPRSLIAPEGVCCPKPSGQDLMSLASCRDETEFAIVKQLGQPAMVASHLEPEGVRSERSREKGAGLWPSLQAQVAYIPCTVFFIFRISLHPKSGRMWLFVRIKIEYDPGVRHPFATMYPYWLYSVAS</sequence>